<evidence type="ECO:0000256" key="5">
    <source>
        <dbReference type="ARBA" id="ARBA00023204"/>
    </source>
</evidence>
<evidence type="ECO:0000313" key="8">
    <source>
        <dbReference type="EMBL" id="QEG42631.1"/>
    </source>
</evidence>
<dbReference type="AlphaFoldDB" id="A0A5B9R7G7"/>
<keyword evidence="9" id="KW-1185">Reference proteome</keyword>
<name>A0A5B9R7G7_9BACT</name>
<dbReference type="PANTHER" id="PTHR10815:SF12">
    <property type="entry name" value="METHYLATED-DNA--PROTEIN-CYSTEINE METHYLTRANSFERASE, INDUCIBLE"/>
    <property type="match status" value="1"/>
</dbReference>
<protein>
    <submittedName>
        <fullName evidence="8">Methylated-DNA--protein-cysteine methyltransferase, constitutive</fullName>
        <ecNumber evidence="8">2.1.1.63</ecNumber>
    </submittedName>
</protein>
<evidence type="ECO:0000256" key="4">
    <source>
        <dbReference type="ARBA" id="ARBA00022763"/>
    </source>
</evidence>
<sequence length="206" mass="22178">MTANQPPGGEPLWPLPGSHNLLQRKGLAAMPKLKPAVASAIVLWRPHSSPLGTLYSQWTAAGLAHLGWQRPPLEDLDVATDQVQRQAEHLDECMQRFFADGDGDVFADVTLDTTGWPPFFADVYRACRRIPSGQTISYAALAAAAGRPAAVRAAGQAMARNRVPLIVPCHRVVSRQGLRGFSAPGGLATKQWLLDLEQQGATTAKI</sequence>
<dbReference type="InterPro" id="IPR014048">
    <property type="entry name" value="MethylDNA_cys_MeTrfase_DNA-bd"/>
</dbReference>
<dbReference type="EC" id="2.1.1.63" evidence="8"/>
<keyword evidence="4" id="KW-0227">DNA damage</keyword>
<dbReference type="PANTHER" id="PTHR10815">
    <property type="entry name" value="METHYLATED-DNA--PROTEIN-CYSTEINE METHYLTRANSFERASE"/>
    <property type="match status" value="1"/>
</dbReference>
<feature type="domain" description="Methylated-DNA-[protein]-cysteine S-methyltransferase DNA binding" evidence="7">
    <location>
        <begin position="118"/>
        <end position="198"/>
    </location>
</feature>
<evidence type="ECO:0000256" key="6">
    <source>
        <dbReference type="ARBA" id="ARBA00049348"/>
    </source>
</evidence>
<evidence type="ECO:0000313" key="9">
    <source>
        <dbReference type="Proteomes" id="UP000325286"/>
    </source>
</evidence>
<dbReference type="KEGG" id="rul:UC8_46730"/>
<dbReference type="Pfam" id="PF01035">
    <property type="entry name" value="DNA_binding_1"/>
    <property type="match status" value="1"/>
</dbReference>
<keyword evidence="3 8" id="KW-0808">Transferase</keyword>
<keyword evidence="2 8" id="KW-0489">Methyltransferase</keyword>
<dbReference type="GO" id="GO:0032259">
    <property type="term" value="P:methylation"/>
    <property type="evidence" value="ECO:0007669"/>
    <property type="project" value="UniProtKB-KW"/>
</dbReference>
<dbReference type="InterPro" id="IPR036217">
    <property type="entry name" value="MethylDNA_cys_MeTrfase_DNAb"/>
</dbReference>
<dbReference type="Gene3D" id="1.10.10.10">
    <property type="entry name" value="Winged helix-like DNA-binding domain superfamily/Winged helix DNA-binding domain"/>
    <property type="match status" value="1"/>
</dbReference>
<dbReference type="PROSITE" id="PS00374">
    <property type="entry name" value="MGMT"/>
    <property type="match status" value="1"/>
</dbReference>
<dbReference type="InterPro" id="IPR036388">
    <property type="entry name" value="WH-like_DNA-bd_sf"/>
</dbReference>
<dbReference type="NCBIfam" id="TIGR00589">
    <property type="entry name" value="ogt"/>
    <property type="match status" value="1"/>
</dbReference>
<dbReference type="InterPro" id="IPR001497">
    <property type="entry name" value="MethylDNA_cys_MeTrfase_AS"/>
</dbReference>
<comment type="catalytic activity">
    <reaction evidence="6">
        <text>a 6-O-methyl-2'-deoxyguanosine in DNA + L-cysteinyl-[protein] = S-methyl-L-cysteinyl-[protein] + a 2'-deoxyguanosine in DNA</text>
        <dbReference type="Rhea" id="RHEA:24000"/>
        <dbReference type="Rhea" id="RHEA-COMP:10131"/>
        <dbReference type="Rhea" id="RHEA-COMP:10132"/>
        <dbReference type="Rhea" id="RHEA-COMP:11367"/>
        <dbReference type="Rhea" id="RHEA-COMP:11368"/>
        <dbReference type="ChEBI" id="CHEBI:29950"/>
        <dbReference type="ChEBI" id="CHEBI:82612"/>
        <dbReference type="ChEBI" id="CHEBI:85445"/>
        <dbReference type="ChEBI" id="CHEBI:85448"/>
        <dbReference type="EC" id="2.1.1.63"/>
    </reaction>
</comment>
<comment type="catalytic activity">
    <reaction evidence="1">
        <text>a 4-O-methyl-thymidine in DNA + L-cysteinyl-[protein] = a thymidine in DNA + S-methyl-L-cysteinyl-[protein]</text>
        <dbReference type="Rhea" id="RHEA:53428"/>
        <dbReference type="Rhea" id="RHEA-COMP:10131"/>
        <dbReference type="Rhea" id="RHEA-COMP:10132"/>
        <dbReference type="Rhea" id="RHEA-COMP:13555"/>
        <dbReference type="Rhea" id="RHEA-COMP:13556"/>
        <dbReference type="ChEBI" id="CHEBI:29950"/>
        <dbReference type="ChEBI" id="CHEBI:82612"/>
        <dbReference type="ChEBI" id="CHEBI:137386"/>
        <dbReference type="ChEBI" id="CHEBI:137387"/>
        <dbReference type="EC" id="2.1.1.63"/>
    </reaction>
</comment>
<evidence type="ECO:0000259" key="7">
    <source>
        <dbReference type="Pfam" id="PF01035"/>
    </source>
</evidence>
<proteinExistence type="predicted"/>
<dbReference type="GO" id="GO:0003908">
    <property type="term" value="F:methylated-DNA-[protein]-cysteine S-methyltransferase activity"/>
    <property type="evidence" value="ECO:0007669"/>
    <property type="project" value="UniProtKB-EC"/>
</dbReference>
<accession>A0A5B9R7G7</accession>
<evidence type="ECO:0000256" key="2">
    <source>
        <dbReference type="ARBA" id="ARBA00022603"/>
    </source>
</evidence>
<dbReference type="EMBL" id="CP042914">
    <property type="protein sequence ID" value="QEG42631.1"/>
    <property type="molecule type" value="Genomic_DNA"/>
</dbReference>
<dbReference type="GO" id="GO:0006281">
    <property type="term" value="P:DNA repair"/>
    <property type="evidence" value="ECO:0007669"/>
    <property type="project" value="UniProtKB-KW"/>
</dbReference>
<evidence type="ECO:0000256" key="1">
    <source>
        <dbReference type="ARBA" id="ARBA00001286"/>
    </source>
</evidence>
<reference evidence="8 9" key="1">
    <citation type="submission" date="2019-08" db="EMBL/GenBank/DDBJ databases">
        <title>Deep-cultivation of Planctomycetes and their phenomic and genomic characterization uncovers novel biology.</title>
        <authorList>
            <person name="Wiegand S."/>
            <person name="Jogler M."/>
            <person name="Boedeker C."/>
            <person name="Pinto D."/>
            <person name="Vollmers J."/>
            <person name="Rivas-Marin E."/>
            <person name="Kohn T."/>
            <person name="Peeters S.H."/>
            <person name="Heuer A."/>
            <person name="Rast P."/>
            <person name="Oberbeckmann S."/>
            <person name="Bunk B."/>
            <person name="Jeske O."/>
            <person name="Meyerdierks A."/>
            <person name="Storesund J.E."/>
            <person name="Kallscheuer N."/>
            <person name="Luecker S."/>
            <person name="Lage O.M."/>
            <person name="Pohl T."/>
            <person name="Merkel B.J."/>
            <person name="Hornburger P."/>
            <person name="Mueller R.-W."/>
            <person name="Bruemmer F."/>
            <person name="Labrenz M."/>
            <person name="Spormann A.M."/>
            <person name="Op den Camp H."/>
            <person name="Overmann J."/>
            <person name="Amann R."/>
            <person name="Jetten M.S.M."/>
            <person name="Mascher T."/>
            <person name="Medema M.H."/>
            <person name="Devos D.P."/>
            <person name="Kaster A.-K."/>
            <person name="Ovreas L."/>
            <person name="Rohde M."/>
            <person name="Galperin M.Y."/>
            <person name="Jogler C."/>
        </authorList>
    </citation>
    <scope>NUCLEOTIDE SEQUENCE [LARGE SCALE GENOMIC DNA]</scope>
    <source>
        <strain evidence="8 9">UC8</strain>
    </source>
</reference>
<dbReference type="Proteomes" id="UP000325286">
    <property type="component" value="Chromosome"/>
</dbReference>
<keyword evidence="5" id="KW-0234">DNA repair</keyword>
<organism evidence="8 9">
    <name type="scientific">Roseimaritima ulvae</name>
    <dbReference type="NCBI Taxonomy" id="980254"/>
    <lineage>
        <taxon>Bacteria</taxon>
        <taxon>Pseudomonadati</taxon>
        <taxon>Planctomycetota</taxon>
        <taxon>Planctomycetia</taxon>
        <taxon>Pirellulales</taxon>
        <taxon>Pirellulaceae</taxon>
        <taxon>Roseimaritima</taxon>
    </lineage>
</organism>
<gene>
    <name evidence="8" type="primary">ogt</name>
    <name evidence="8" type="ORF">UC8_46730</name>
</gene>
<dbReference type="CDD" id="cd06445">
    <property type="entry name" value="ATase"/>
    <property type="match status" value="1"/>
</dbReference>
<dbReference type="SUPFAM" id="SSF46767">
    <property type="entry name" value="Methylated DNA-protein cysteine methyltransferase, C-terminal domain"/>
    <property type="match status" value="1"/>
</dbReference>
<evidence type="ECO:0000256" key="3">
    <source>
        <dbReference type="ARBA" id="ARBA00022679"/>
    </source>
</evidence>